<protein>
    <submittedName>
        <fullName evidence="1">Uncharacterized protein</fullName>
    </submittedName>
</protein>
<dbReference type="Pfam" id="PF17670">
    <property type="entry name" value="DUF5530"/>
    <property type="match status" value="1"/>
</dbReference>
<dbReference type="EMBL" id="JAFHDT010000004">
    <property type="protein sequence ID" value="KAI7810754.1"/>
    <property type="molecule type" value="Genomic_DNA"/>
</dbReference>
<proteinExistence type="predicted"/>
<sequence>MAGLGVALRLHEFKETQNTKLHLPKHIVRRQGRDAQGLYPGQLARVHTFSSQMCRSTQRYLESHTWLKESSAKESYKRSFDLLTLQSLLLSNLTTDLRSAQMTLNKPQTQLSSYQVEFSRWNYPDVTVTPSHSQ</sequence>
<dbReference type="AlphaFoldDB" id="A0A9W7WYW5"/>
<evidence type="ECO:0000313" key="1">
    <source>
        <dbReference type="EMBL" id="KAI7810754.1"/>
    </source>
</evidence>
<gene>
    <name evidence="1" type="ORF">IRJ41_006194</name>
</gene>
<evidence type="ECO:0000313" key="2">
    <source>
        <dbReference type="Proteomes" id="UP001059041"/>
    </source>
</evidence>
<dbReference type="InterPro" id="IPR037668">
    <property type="entry name" value="SPMIP3"/>
</dbReference>
<comment type="caution">
    <text evidence="1">The sequence shown here is derived from an EMBL/GenBank/DDBJ whole genome shotgun (WGS) entry which is preliminary data.</text>
</comment>
<accession>A0A9W7WYW5</accession>
<name>A0A9W7WYW5_TRIRA</name>
<keyword evidence="2" id="KW-1185">Reference proteome</keyword>
<reference evidence="1" key="1">
    <citation type="submission" date="2021-02" db="EMBL/GenBank/DDBJ databases">
        <title>Comparative genomics reveals that relaxation of natural selection precedes convergent phenotypic evolution of cavefish.</title>
        <authorList>
            <person name="Peng Z."/>
        </authorList>
    </citation>
    <scope>NUCLEOTIDE SEQUENCE</scope>
    <source>
        <tissue evidence="1">Muscle</tissue>
    </source>
</reference>
<dbReference type="Proteomes" id="UP001059041">
    <property type="component" value="Linkage Group LG4"/>
</dbReference>
<organism evidence="1 2">
    <name type="scientific">Triplophysa rosa</name>
    <name type="common">Cave loach</name>
    <dbReference type="NCBI Taxonomy" id="992332"/>
    <lineage>
        <taxon>Eukaryota</taxon>
        <taxon>Metazoa</taxon>
        <taxon>Chordata</taxon>
        <taxon>Craniata</taxon>
        <taxon>Vertebrata</taxon>
        <taxon>Euteleostomi</taxon>
        <taxon>Actinopterygii</taxon>
        <taxon>Neopterygii</taxon>
        <taxon>Teleostei</taxon>
        <taxon>Ostariophysi</taxon>
        <taxon>Cypriniformes</taxon>
        <taxon>Nemacheilidae</taxon>
        <taxon>Triplophysa</taxon>
    </lineage>
</organism>